<evidence type="ECO:0000313" key="2">
    <source>
        <dbReference type="Proteomes" id="UP000094336"/>
    </source>
</evidence>
<dbReference type="Proteomes" id="UP000094336">
    <property type="component" value="Unassembled WGS sequence"/>
</dbReference>
<sequence>MCRAEYQAKKQSSLTVHDRPLTKQSCYQLKELKWKTTSAEEFESLLRQWKGSTGPC</sequence>
<keyword evidence="2" id="KW-1185">Reference proteome</keyword>
<evidence type="ECO:0000313" key="1">
    <source>
        <dbReference type="EMBL" id="ODQ81345.1"/>
    </source>
</evidence>
<name>A0A1E3QUH7_9ASCO</name>
<dbReference type="AlphaFoldDB" id="A0A1E3QUH7"/>
<dbReference type="EMBL" id="KV454428">
    <property type="protein sequence ID" value="ODQ81345.1"/>
    <property type="molecule type" value="Genomic_DNA"/>
</dbReference>
<protein>
    <submittedName>
        <fullName evidence="1">Uncharacterized protein</fullName>
    </submittedName>
</protein>
<gene>
    <name evidence="1" type="ORF">BABINDRAFT_160703</name>
</gene>
<reference evidence="2" key="1">
    <citation type="submission" date="2016-05" db="EMBL/GenBank/DDBJ databases">
        <title>Comparative genomics of biotechnologically important yeasts.</title>
        <authorList>
            <consortium name="DOE Joint Genome Institute"/>
            <person name="Riley R."/>
            <person name="Haridas S."/>
            <person name="Wolfe K.H."/>
            <person name="Lopes M.R."/>
            <person name="Hittinger C.T."/>
            <person name="Goker M."/>
            <person name="Salamov A."/>
            <person name="Wisecaver J."/>
            <person name="Long T.M."/>
            <person name="Aerts A.L."/>
            <person name="Barry K."/>
            <person name="Choi C."/>
            <person name="Clum A."/>
            <person name="Coughlan A.Y."/>
            <person name="Deshpande S."/>
            <person name="Douglass A.P."/>
            <person name="Hanson S.J."/>
            <person name="Klenk H.-P."/>
            <person name="Labutti K."/>
            <person name="Lapidus A."/>
            <person name="Lindquist E."/>
            <person name="Lipzen A."/>
            <person name="Meier-Kolthoff J.P."/>
            <person name="Ohm R.A."/>
            <person name="Otillar R.P."/>
            <person name="Pangilinan J."/>
            <person name="Peng Y."/>
            <person name="Rokas A."/>
            <person name="Rosa C.A."/>
            <person name="Scheuner C."/>
            <person name="Sibirny A.A."/>
            <person name="Slot J.C."/>
            <person name="Stielow J.B."/>
            <person name="Sun H."/>
            <person name="Kurtzman C.P."/>
            <person name="Blackwell M."/>
            <person name="Grigoriev I.V."/>
            <person name="Jeffries T.W."/>
        </authorList>
    </citation>
    <scope>NUCLEOTIDE SEQUENCE [LARGE SCALE GENOMIC DNA]</scope>
    <source>
        <strain evidence="2">NRRL Y-12698</strain>
    </source>
</reference>
<organism evidence="1 2">
    <name type="scientific">Babjeviella inositovora NRRL Y-12698</name>
    <dbReference type="NCBI Taxonomy" id="984486"/>
    <lineage>
        <taxon>Eukaryota</taxon>
        <taxon>Fungi</taxon>
        <taxon>Dikarya</taxon>
        <taxon>Ascomycota</taxon>
        <taxon>Saccharomycotina</taxon>
        <taxon>Pichiomycetes</taxon>
        <taxon>Serinales incertae sedis</taxon>
        <taxon>Babjeviella</taxon>
    </lineage>
</organism>
<dbReference type="RefSeq" id="XP_018986673.1">
    <property type="nucleotide sequence ID" value="XM_019128396.1"/>
</dbReference>
<proteinExistence type="predicted"/>
<dbReference type="GeneID" id="30146249"/>
<accession>A0A1E3QUH7</accession>